<evidence type="ECO:0000313" key="2">
    <source>
        <dbReference type="Proteomes" id="UP000095672"/>
    </source>
</evidence>
<sequence length="351" mass="38774">MSNAGTLSALIEEADFRLRWFDLGRRVRLVSRADAEAFEAGVAPWPFPYLRHAWTGLLLWPREGGEPVVWFLRLPLDEQGKLQLPVRDGFLRRLNLALKTSGEAQEKQAPAEALDAALQASGLLFEPAPERQASFHARSSLLLKRPTSEHFAKTLAYFEAPERVAWDQLALQGIADLAARWEEHRDLLERRIPELAGPVFITLCQCLESEVIDHRIAGVIADRGRQVMANEDGNRAEIAAAVRGLSHSVARGLRQDFLQDLLTSKAASDGETLAAIGSRCADDLESSELTALWLKALSCTQSQNTFNLLLSDLMYLPAVRSAILDAVRDPERPESVATAFGKFLHGSGPVH</sequence>
<accession>A0A1C9W7Z8</accession>
<name>A0A1C9W7Z8_9GAMM</name>
<dbReference type="Proteomes" id="UP000095672">
    <property type="component" value="Chromosome"/>
</dbReference>
<dbReference type="AlphaFoldDB" id="A0A1C9W7Z8"/>
<dbReference type="PATRIC" id="fig|1769779.3.peg.1831"/>
<dbReference type="Pfam" id="PF12069">
    <property type="entry name" value="DUF3549"/>
    <property type="match status" value="1"/>
</dbReference>
<dbReference type="KEGG" id="micc:AUP74_01827"/>
<dbReference type="InterPro" id="IPR021936">
    <property type="entry name" value="DUF3549"/>
</dbReference>
<dbReference type="RefSeq" id="WP_069947291.1">
    <property type="nucleotide sequence ID" value="NZ_CP014143.1"/>
</dbReference>
<evidence type="ECO:0008006" key="3">
    <source>
        <dbReference type="Google" id="ProtNLM"/>
    </source>
</evidence>
<dbReference type="OrthoDB" id="5597089at2"/>
<organism evidence="1 2">
    <name type="scientific">Microbulbifer aggregans</name>
    <dbReference type="NCBI Taxonomy" id="1769779"/>
    <lineage>
        <taxon>Bacteria</taxon>
        <taxon>Pseudomonadati</taxon>
        <taxon>Pseudomonadota</taxon>
        <taxon>Gammaproteobacteria</taxon>
        <taxon>Cellvibrionales</taxon>
        <taxon>Microbulbiferaceae</taxon>
        <taxon>Microbulbifer</taxon>
    </lineage>
</organism>
<dbReference type="EMBL" id="CP014143">
    <property type="protein sequence ID" value="AOS97258.1"/>
    <property type="molecule type" value="Genomic_DNA"/>
</dbReference>
<protein>
    <recommendedName>
        <fullName evidence="3">DUF3549 domain-containing protein</fullName>
    </recommendedName>
</protein>
<dbReference type="STRING" id="1769779.AUP74_01827"/>
<reference evidence="2" key="1">
    <citation type="submission" date="2016-01" db="EMBL/GenBank/DDBJ databases">
        <title>Complete genome sequence of Microbulbifer sp. CCB-MM1, a halophile isolated from Matang Mangrove Forest, Perak.</title>
        <authorList>
            <person name="Moh T.H."/>
            <person name="Dinesh B."/>
            <person name="Lau N.-S."/>
            <person name="Go F."/>
            <person name="Alexander Chong S.-C."/>
        </authorList>
    </citation>
    <scope>NUCLEOTIDE SEQUENCE [LARGE SCALE GENOMIC DNA]</scope>
    <source>
        <strain evidence="2">CCB-MM1</strain>
    </source>
</reference>
<keyword evidence="2" id="KW-1185">Reference proteome</keyword>
<proteinExistence type="predicted"/>
<evidence type="ECO:0000313" key="1">
    <source>
        <dbReference type="EMBL" id="AOS97258.1"/>
    </source>
</evidence>
<gene>
    <name evidence="1" type="ORF">AUP74_01827</name>
</gene>